<keyword evidence="5" id="KW-1185">Reference proteome</keyword>
<dbReference type="OMA" id="RASCDVR"/>
<feature type="domain" description="BTB" evidence="2">
    <location>
        <begin position="188"/>
        <end position="266"/>
    </location>
</feature>
<dbReference type="SMART" id="SM00225">
    <property type="entry name" value="BTB"/>
    <property type="match status" value="1"/>
</dbReference>
<feature type="domain" description="SAP" evidence="3">
    <location>
        <begin position="379"/>
        <end position="413"/>
    </location>
</feature>
<accession>B5YP86</accession>
<dbReference type="AlphaFoldDB" id="B5YP86"/>
<dbReference type="SUPFAM" id="SSF54695">
    <property type="entry name" value="POZ domain"/>
    <property type="match status" value="1"/>
</dbReference>
<evidence type="ECO:0000313" key="5">
    <source>
        <dbReference type="Proteomes" id="UP000001449"/>
    </source>
</evidence>
<reference evidence="4 5" key="2">
    <citation type="journal article" date="2008" name="Nature">
        <title>The Phaeodactylum genome reveals the evolutionary history of diatom genomes.</title>
        <authorList>
            <person name="Bowler C."/>
            <person name="Allen A.E."/>
            <person name="Badger J.H."/>
            <person name="Grimwood J."/>
            <person name="Jabbari K."/>
            <person name="Kuo A."/>
            <person name="Maheswari U."/>
            <person name="Martens C."/>
            <person name="Maumus F."/>
            <person name="Otillar R.P."/>
            <person name="Rayko E."/>
            <person name="Salamov A."/>
            <person name="Vandepoele K."/>
            <person name="Beszteri B."/>
            <person name="Gruber A."/>
            <person name="Heijde M."/>
            <person name="Katinka M."/>
            <person name="Mock T."/>
            <person name="Valentin K."/>
            <person name="Verret F."/>
            <person name="Berges J.A."/>
            <person name="Brownlee C."/>
            <person name="Cadoret J.P."/>
            <person name="Chiovitti A."/>
            <person name="Choi C.J."/>
            <person name="Coesel S."/>
            <person name="De Martino A."/>
            <person name="Detter J.C."/>
            <person name="Durkin C."/>
            <person name="Falciatore A."/>
            <person name="Fournet J."/>
            <person name="Haruta M."/>
            <person name="Huysman M.J."/>
            <person name="Jenkins B.D."/>
            <person name="Jiroutova K."/>
            <person name="Jorgensen R.E."/>
            <person name="Joubert Y."/>
            <person name="Kaplan A."/>
            <person name="Kroger N."/>
            <person name="Kroth P.G."/>
            <person name="La Roche J."/>
            <person name="Lindquist E."/>
            <person name="Lommer M."/>
            <person name="Martin-Jezequel V."/>
            <person name="Lopez P.J."/>
            <person name="Lucas S."/>
            <person name="Mangogna M."/>
            <person name="McGinnis K."/>
            <person name="Medlin L.K."/>
            <person name="Montsant A."/>
            <person name="Oudot-Le Secq M.P."/>
            <person name="Napoli C."/>
            <person name="Obornik M."/>
            <person name="Parker M.S."/>
            <person name="Petit J.L."/>
            <person name="Porcel B.M."/>
            <person name="Poulsen N."/>
            <person name="Robison M."/>
            <person name="Rychlewski L."/>
            <person name="Rynearson T.A."/>
            <person name="Schmutz J."/>
            <person name="Shapiro H."/>
            <person name="Siaut M."/>
            <person name="Stanley M."/>
            <person name="Sussman M.R."/>
            <person name="Taylor A.R."/>
            <person name="Vardi A."/>
            <person name="von Dassow P."/>
            <person name="Vyverman W."/>
            <person name="Willis A."/>
            <person name="Wyrwicz L.S."/>
            <person name="Rokhsar D.S."/>
            <person name="Weissenbach J."/>
            <person name="Armbrust E.V."/>
            <person name="Green B.R."/>
            <person name="Van de Peer Y."/>
            <person name="Grigoriev I.V."/>
        </authorList>
    </citation>
    <scope>NUCLEOTIDE SEQUENCE [LARGE SCALE GENOMIC DNA]</scope>
    <source>
        <strain evidence="4 5">CCMP1335</strain>
    </source>
</reference>
<dbReference type="InterPro" id="IPR003034">
    <property type="entry name" value="SAP_dom"/>
</dbReference>
<dbReference type="GeneID" id="7446173"/>
<feature type="compositionally biased region" description="Acidic residues" evidence="1">
    <location>
        <begin position="417"/>
        <end position="427"/>
    </location>
</feature>
<dbReference type="InterPro" id="IPR045005">
    <property type="entry name" value="BPM1-6"/>
</dbReference>
<organism evidence="4 5">
    <name type="scientific">Thalassiosira pseudonana</name>
    <name type="common">Marine diatom</name>
    <name type="synonym">Cyclotella nana</name>
    <dbReference type="NCBI Taxonomy" id="35128"/>
    <lineage>
        <taxon>Eukaryota</taxon>
        <taxon>Sar</taxon>
        <taxon>Stramenopiles</taxon>
        <taxon>Ochrophyta</taxon>
        <taxon>Bacillariophyta</taxon>
        <taxon>Coscinodiscophyceae</taxon>
        <taxon>Thalassiosirophycidae</taxon>
        <taxon>Thalassiosirales</taxon>
        <taxon>Thalassiosiraceae</taxon>
        <taxon>Thalassiosira</taxon>
    </lineage>
</organism>
<protein>
    <recommendedName>
        <fullName evidence="6">BTB domain-containing protein</fullName>
    </recommendedName>
</protein>
<dbReference type="Pfam" id="PF00651">
    <property type="entry name" value="BTB"/>
    <property type="match status" value="1"/>
</dbReference>
<dbReference type="CDD" id="cd00121">
    <property type="entry name" value="MATH"/>
    <property type="match status" value="1"/>
</dbReference>
<dbReference type="RefSeq" id="XP_002296040.1">
    <property type="nucleotide sequence ID" value="XM_002296004.1"/>
</dbReference>
<dbReference type="CDD" id="cd14733">
    <property type="entry name" value="BACK"/>
    <property type="match status" value="1"/>
</dbReference>
<dbReference type="PaxDb" id="35128-Thaps6692"/>
<dbReference type="eggNOG" id="KOG1987">
    <property type="taxonomic scope" value="Eukaryota"/>
</dbReference>
<evidence type="ECO:0000259" key="2">
    <source>
        <dbReference type="PROSITE" id="PS50097"/>
    </source>
</evidence>
<dbReference type="PANTHER" id="PTHR26379">
    <property type="entry name" value="BTB/POZ AND MATH DOMAIN-CONTAINING PROTEIN 1"/>
    <property type="match status" value="1"/>
</dbReference>
<evidence type="ECO:0000259" key="3">
    <source>
        <dbReference type="PROSITE" id="PS50800"/>
    </source>
</evidence>
<dbReference type="PANTHER" id="PTHR26379:SF187">
    <property type="entry name" value="OS07G0655300 PROTEIN"/>
    <property type="match status" value="1"/>
</dbReference>
<dbReference type="CDD" id="cd18186">
    <property type="entry name" value="BTB_POZ_ZBTB_KLHL-like"/>
    <property type="match status" value="1"/>
</dbReference>
<dbReference type="Gene3D" id="3.30.710.10">
    <property type="entry name" value="Potassium Channel Kv1.1, Chain A"/>
    <property type="match status" value="1"/>
</dbReference>
<dbReference type="KEGG" id="tps:THAPS_6692"/>
<evidence type="ECO:0000256" key="1">
    <source>
        <dbReference type="SAM" id="MobiDB-lite"/>
    </source>
</evidence>
<evidence type="ECO:0000313" key="4">
    <source>
        <dbReference type="EMBL" id="ACI64757.1"/>
    </source>
</evidence>
<dbReference type="InterPro" id="IPR002083">
    <property type="entry name" value="MATH/TRAF_dom"/>
</dbReference>
<dbReference type="STRING" id="35128.B5YP86"/>
<dbReference type="InterPro" id="IPR011333">
    <property type="entry name" value="SKP1/BTB/POZ_sf"/>
</dbReference>
<proteinExistence type="predicted"/>
<reference evidence="4 5" key="1">
    <citation type="journal article" date="2004" name="Science">
        <title>The genome of the diatom Thalassiosira pseudonana: ecology, evolution, and metabolism.</title>
        <authorList>
            <person name="Armbrust E.V."/>
            <person name="Berges J.A."/>
            <person name="Bowler C."/>
            <person name="Green B.R."/>
            <person name="Martinez D."/>
            <person name="Putnam N.H."/>
            <person name="Zhou S."/>
            <person name="Allen A.E."/>
            <person name="Apt K.E."/>
            <person name="Bechner M."/>
            <person name="Brzezinski M.A."/>
            <person name="Chaal B.K."/>
            <person name="Chiovitti A."/>
            <person name="Davis A.K."/>
            <person name="Demarest M.S."/>
            <person name="Detter J.C."/>
            <person name="Glavina T."/>
            <person name="Goodstein D."/>
            <person name="Hadi M.Z."/>
            <person name="Hellsten U."/>
            <person name="Hildebrand M."/>
            <person name="Jenkins B.D."/>
            <person name="Jurka J."/>
            <person name="Kapitonov V.V."/>
            <person name="Kroger N."/>
            <person name="Lau W.W."/>
            <person name="Lane T.W."/>
            <person name="Larimer F.W."/>
            <person name="Lippmeier J.C."/>
            <person name="Lucas S."/>
            <person name="Medina M."/>
            <person name="Montsant A."/>
            <person name="Obornik M."/>
            <person name="Parker M.S."/>
            <person name="Palenik B."/>
            <person name="Pazour G.J."/>
            <person name="Richardson P.M."/>
            <person name="Rynearson T.A."/>
            <person name="Saito M.A."/>
            <person name="Schwartz D.C."/>
            <person name="Thamatrakoln K."/>
            <person name="Valentin K."/>
            <person name="Vardi A."/>
            <person name="Wilkerson F.P."/>
            <person name="Rokhsar D.S."/>
        </authorList>
    </citation>
    <scope>NUCLEOTIDE SEQUENCE [LARGE SCALE GENOMIC DNA]</scope>
    <source>
        <strain evidence="4 5">CCMP1335</strain>
    </source>
</reference>
<sequence length="446" mass="49746">MNQPRERAIDVDVGKPPFVSSDWQCINFHFHAFPSLITRPNHEVTSPEIPFGGHRWALVMYPSGFGAYRHDGVQKVDITLKHCSENGTTARVEYTVRAKDLNGNVKAGMSQKQSFVGTMSSGFLTLVRSEILDPTSNILSDGTLTVELRIKSMESASNTSSATKCQPFVPTNPLCRNIQRLLFDEDTADVLFEISKRQTSSDEGGNNDEIVTFRAHRAILHASAPTLATLCESCDNSTPVPITNVTPDIFELVLRYVYGLCIQAEDWKLHSKELIDAADQYGVINLKLEAEYWYVKMTNVMIDNVVDVLLYAESKHLALLEERVMDYFVENGDEALKLVPFHQIPESRSFFTGLLAAMNVKKGEGGGSVSISTIKHLNYKTARVDELRRRLDDAGYDVDGSREILIGRYEKMLADGNGDENGDEEEIASLTSSRRRSSTLSDGPRH</sequence>
<evidence type="ECO:0008006" key="6">
    <source>
        <dbReference type="Google" id="ProtNLM"/>
    </source>
</evidence>
<gene>
    <name evidence="4" type="ORF">THAPS_6692</name>
</gene>
<dbReference type="EMBL" id="CP001160">
    <property type="protein sequence ID" value="ACI64757.1"/>
    <property type="molecule type" value="Genomic_DNA"/>
</dbReference>
<dbReference type="SUPFAM" id="SSF49599">
    <property type="entry name" value="TRAF domain-like"/>
    <property type="match status" value="1"/>
</dbReference>
<dbReference type="InParanoid" id="B5YP86"/>
<dbReference type="PROSITE" id="PS50800">
    <property type="entry name" value="SAP"/>
    <property type="match status" value="1"/>
</dbReference>
<dbReference type="InterPro" id="IPR008974">
    <property type="entry name" value="TRAF-like"/>
</dbReference>
<dbReference type="InterPro" id="IPR000210">
    <property type="entry name" value="BTB/POZ_dom"/>
</dbReference>
<dbReference type="HOGENOM" id="CLU_678807_0_0_1"/>
<dbReference type="Gene3D" id="2.60.210.10">
    <property type="entry name" value="Apoptosis, Tumor Necrosis Factor Receptor Associated Protein 2, Chain A"/>
    <property type="match status" value="1"/>
</dbReference>
<dbReference type="Proteomes" id="UP000001449">
    <property type="component" value="Chromosome 7"/>
</dbReference>
<name>B5YP86_THAPS</name>
<feature type="region of interest" description="Disordered" evidence="1">
    <location>
        <begin position="414"/>
        <end position="446"/>
    </location>
</feature>
<dbReference type="GO" id="GO:0016567">
    <property type="term" value="P:protein ubiquitination"/>
    <property type="evidence" value="ECO:0007669"/>
    <property type="project" value="InterPro"/>
</dbReference>
<dbReference type="PROSITE" id="PS50097">
    <property type="entry name" value="BTB"/>
    <property type="match status" value="1"/>
</dbReference>